<evidence type="ECO:0000256" key="7">
    <source>
        <dbReference type="ARBA" id="ARBA00023136"/>
    </source>
</evidence>
<feature type="transmembrane region" description="Helical" evidence="8">
    <location>
        <begin position="273"/>
        <end position="298"/>
    </location>
</feature>
<evidence type="ECO:0000256" key="1">
    <source>
        <dbReference type="ARBA" id="ARBA00004651"/>
    </source>
</evidence>
<keyword evidence="7 8" id="KW-0472">Membrane</keyword>
<evidence type="ECO:0000256" key="6">
    <source>
        <dbReference type="ARBA" id="ARBA00022989"/>
    </source>
</evidence>
<keyword evidence="5 8" id="KW-0812">Transmembrane</keyword>
<dbReference type="GO" id="GO:0015297">
    <property type="term" value="F:antiporter activity"/>
    <property type="evidence" value="ECO:0007669"/>
    <property type="project" value="InterPro"/>
</dbReference>
<evidence type="ECO:0000256" key="2">
    <source>
        <dbReference type="ARBA" id="ARBA00010110"/>
    </source>
</evidence>
<feature type="transmembrane region" description="Helical" evidence="8">
    <location>
        <begin position="230"/>
        <end position="252"/>
    </location>
</feature>
<feature type="transmembrane region" description="Helical" evidence="8">
    <location>
        <begin position="36"/>
        <end position="56"/>
    </location>
</feature>
<comment type="subcellular location">
    <subcellularLocation>
        <location evidence="1">Cell membrane</location>
        <topology evidence="1">Multi-pass membrane protein</topology>
    </subcellularLocation>
</comment>
<keyword evidence="6 8" id="KW-1133">Transmembrane helix</keyword>
<keyword evidence="10" id="KW-1185">Reference proteome</keyword>
<proteinExistence type="inferred from homology"/>
<keyword evidence="4" id="KW-1003">Cell membrane</keyword>
<dbReference type="GO" id="GO:0015105">
    <property type="term" value="F:arsenite transmembrane transporter activity"/>
    <property type="evidence" value="ECO:0007669"/>
    <property type="project" value="TreeGrafter"/>
</dbReference>
<dbReference type="InterPro" id="IPR002657">
    <property type="entry name" value="BilAc:Na_symport/Acr3"/>
</dbReference>
<name>A0A917TLJ5_9BACI</name>
<dbReference type="Gene3D" id="1.20.1530.20">
    <property type="match status" value="1"/>
</dbReference>
<reference evidence="9" key="2">
    <citation type="submission" date="2020-09" db="EMBL/GenBank/DDBJ databases">
        <authorList>
            <person name="Sun Q."/>
            <person name="Zhou Y."/>
        </authorList>
    </citation>
    <scope>NUCLEOTIDE SEQUENCE</scope>
    <source>
        <strain evidence="9">CGMCC 1.6333</strain>
    </source>
</reference>
<evidence type="ECO:0000256" key="5">
    <source>
        <dbReference type="ARBA" id="ARBA00022692"/>
    </source>
</evidence>
<dbReference type="PANTHER" id="PTHR43057">
    <property type="entry name" value="ARSENITE EFFLUX TRANSPORTER"/>
    <property type="match status" value="1"/>
</dbReference>
<accession>A0A917TLJ5</accession>
<evidence type="ECO:0000256" key="8">
    <source>
        <dbReference type="SAM" id="Phobius"/>
    </source>
</evidence>
<comment type="similarity">
    <text evidence="2">Belongs to the arsenical resistance-3 (ACR3) (TC 2.A.59) family.</text>
</comment>
<sequence length="333" mass="36763">MYQIYEFPKKYLLLSVPLTLVIGFLIGTFADTTFLKPTILVATIIMIYATMVGFKFKELTAIKGSKVLIYSIIINFLIVPGVAYLLGVTVLKEHPIMFAGLALSALLPTSGMTISWTAIQKGNVPAAVKLTVFGLILGSLLTPWYLLIMVGQYVDVNILETFRTIIIVVFVPMILGHITFKGLMKKYTMQEFQKKVKPALAPLSIWAMLYVVFVSVSMRATMILNNLELLLIALLVLIAFYLINYVISTVVAKQFLNRGDGIALVNGTVLRNLSIAIGLAATSFGAEAALIVTIAFIVQQQSIAYYGKLASKFWFKEKENPDQLSNKKTAVVN</sequence>
<feature type="transmembrane region" description="Helical" evidence="8">
    <location>
        <begin position="68"/>
        <end position="90"/>
    </location>
</feature>
<dbReference type="GO" id="GO:0015104">
    <property type="term" value="F:antimonite transmembrane transporter activity"/>
    <property type="evidence" value="ECO:0007669"/>
    <property type="project" value="TreeGrafter"/>
</dbReference>
<organism evidence="9 10">
    <name type="scientific">Paraliobacillus quinghaiensis</name>
    <dbReference type="NCBI Taxonomy" id="470815"/>
    <lineage>
        <taxon>Bacteria</taxon>
        <taxon>Bacillati</taxon>
        <taxon>Bacillota</taxon>
        <taxon>Bacilli</taxon>
        <taxon>Bacillales</taxon>
        <taxon>Bacillaceae</taxon>
        <taxon>Paraliobacillus</taxon>
    </lineage>
</organism>
<evidence type="ECO:0000313" key="10">
    <source>
        <dbReference type="Proteomes" id="UP000618460"/>
    </source>
</evidence>
<reference evidence="9" key="1">
    <citation type="journal article" date="2014" name="Int. J. Syst. Evol. Microbiol.">
        <title>Complete genome sequence of Corynebacterium casei LMG S-19264T (=DSM 44701T), isolated from a smear-ripened cheese.</title>
        <authorList>
            <consortium name="US DOE Joint Genome Institute (JGI-PGF)"/>
            <person name="Walter F."/>
            <person name="Albersmeier A."/>
            <person name="Kalinowski J."/>
            <person name="Ruckert C."/>
        </authorList>
    </citation>
    <scope>NUCLEOTIDE SEQUENCE</scope>
    <source>
        <strain evidence="9">CGMCC 1.6333</strain>
    </source>
</reference>
<evidence type="ECO:0000256" key="4">
    <source>
        <dbReference type="ARBA" id="ARBA00022475"/>
    </source>
</evidence>
<dbReference type="PANTHER" id="PTHR43057:SF1">
    <property type="entry name" value="ARSENICAL-RESISTANCE PROTEIN 3"/>
    <property type="match status" value="1"/>
</dbReference>
<feature type="transmembrane region" description="Helical" evidence="8">
    <location>
        <begin position="96"/>
        <end position="118"/>
    </location>
</feature>
<keyword evidence="3" id="KW-0813">Transport</keyword>
<feature type="transmembrane region" description="Helical" evidence="8">
    <location>
        <begin position="162"/>
        <end position="180"/>
    </location>
</feature>
<dbReference type="InterPro" id="IPR004706">
    <property type="entry name" value="Arsenical-R_Acr3"/>
</dbReference>
<evidence type="ECO:0000256" key="3">
    <source>
        <dbReference type="ARBA" id="ARBA00022448"/>
    </source>
</evidence>
<dbReference type="AlphaFoldDB" id="A0A917TLJ5"/>
<dbReference type="EMBL" id="BMLG01000004">
    <property type="protein sequence ID" value="GGM27693.1"/>
    <property type="molecule type" value="Genomic_DNA"/>
</dbReference>
<dbReference type="Proteomes" id="UP000618460">
    <property type="component" value="Unassembled WGS sequence"/>
</dbReference>
<comment type="caution">
    <text evidence="9">The sequence shown here is derived from an EMBL/GenBank/DDBJ whole genome shotgun (WGS) entry which is preliminary data.</text>
</comment>
<protein>
    <submittedName>
        <fullName evidence="9">Arsenite transporter</fullName>
    </submittedName>
</protein>
<dbReference type="RefSeq" id="WP_117153786.1">
    <property type="nucleotide sequence ID" value="NZ_BMLG01000004.1"/>
</dbReference>
<feature type="transmembrane region" description="Helical" evidence="8">
    <location>
        <begin position="200"/>
        <end position="218"/>
    </location>
</feature>
<gene>
    <name evidence="9" type="ORF">GCM10011351_11940</name>
</gene>
<feature type="transmembrane region" description="Helical" evidence="8">
    <location>
        <begin position="130"/>
        <end position="150"/>
    </location>
</feature>
<evidence type="ECO:0000313" key="9">
    <source>
        <dbReference type="EMBL" id="GGM27693.1"/>
    </source>
</evidence>
<dbReference type="GO" id="GO:0005886">
    <property type="term" value="C:plasma membrane"/>
    <property type="evidence" value="ECO:0007669"/>
    <property type="project" value="UniProtKB-SubCell"/>
</dbReference>
<dbReference type="Pfam" id="PF01758">
    <property type="entry name" value="SBF"/>
    <property type="match status" value="1"/>
</dbReference>
<dbReference type="OrthoDB" id="1551454at2"/>
<feature type="transmembrane region" description="Helical" evidence="8">
    <location>
        <begin position="12"/>
        <end position="30"/>
    </location>
</feature>
<dbReference type="InterPro" id="IPR038770">
    <property type="entry name" value="Na+/solute_symporter_sf"/>
</dbReference>